<feature type="non-terminal residue" evidence="1">
    <location>
        <position position="1"/>
    </location>
</feature>
<accession>A0A0L6UDP9</accession>
<sequence>FSFNNVIPPTSAGFITSFNGSFLDPECKGKSQKALPTFKKSFNMQSYTHQFNFHAYNSAWSNNILALAMQLGNKLEANRSSTFKISPPTHSTTMTDPNVMDLSEMNGRLSYSEHKKMMQAGQCFQCRQV</sequence>
<name>A0A0L6UDP9_9BASI</name>
<feature type="non-terminal residue" evidence="1">
    <location>
        <position position="129"/>
    </location>
</feature>
<reference evidence="1 2" key="1">
    <citation type="submission" date="2015-08" db="EMBL/GenBank/DDBJ databases">
        <title>Next Generation Sequencing and Analysis of the Genome of Puccinia sorghi L Schw, the Causal Agent of Maize Common Rust.</title>
        <authorList>
            <person name="Rochi L."/>
            <person name="Burguener G."/>
            <person name="Darino M."/>
            <person name="Turjanski A."/>
            <person name="Kreff E."/>
            <person name="Dieguez M.J."/>
            <person name="Sacco F."/>
        </authorList>
    </citation>
    <scope>NUCLEOTIDE SEQUENCE [LARGE SCALE GENOMIC DNA]</scope>
    <source>
        <strain evidence="1 2">RO10H11247</strain>
    </source>
</reference>
<evidence type="ECO:0000313" key="2">
    <source>
        <dbReference type="Proteomes" id="UP000037035"/>
    </source>
</evidence>
<dbReference type="OrthoDB" id="3268055at2759"/>
<protein>
    <submittedName>
        <fullName evidence="1">Uncharacterized protein</fullName>
    </submittedName>
</protein>
<dbReference type="EMBL" id="LAVV01012771">
    <property type="protein sequence ID" value="KNZ46342.1"/>
    <property type="molecule type" value="Genomic_DNA"/>
</dbReference>
<evidence type="ECO:0000313" key="1">
    <source>
        <dbReference type="EMBL" id="KNZ46342.1"/>
    </source>
</evidence>
<gene>
    <name evidence="1" type="ORF">VP01_7349g1</name>
</gene>
<dbReference type="Proteomes" id="UP000037035">
    <property type="component" value="Unassembled WGS sequence"/>
</dbReference>
<proteinExistence type="predicted"/>
<dbReference type="VEuPathDB" id="FungiDB:VP01_7349g1"/>
<keyword evidence="2" id="KW-1185">Reference proteome</keyword>
<organism evidence="1 2">
    <name type="scientific">Puccinia sorghi</name>
    <dbReference type="NCBI Taxonomy" id="27349"/>
    <lineage>
        <taxon>Eukaryota</taxon>
        <taxon>Fungi</taxon>
        <taxon>Dikarya</taxon>
        <taxon>Basidiomycota</taxon>
        <taxon>Pucciniomycotina</taxon>
        <taxon>Pucciniomycetes</taxon>
        <taxon>Pucciniales</taxon>
        <taxon>Pucciniaceae</taxon>
        <taxon>Puccinia</taxon>
    </lineage>
</organism>
<comment type="caution">
    <text evidence="1">The sequence shown here is derived from an EMBL/GenBank/DDBJ whole genome shotgun (WGS) entry which is preliminary data.</text>
</comment>
<dbReference type="AlphaFoldDB" id="A0A0L6UDP9"/>